<accession>A0A9D2GW72</accession>
<dbReference type="Proteomes" id="UP000824176">
    <property type="component" value="Unassembled WGS sequence"/>
</dbReference>
<evidence type="ECO:0000256" key="8">
    <source>
        <dbReference type="ARBA" id="ARBA00023136"/>
    </source>
</evidence>
<reference evidence="11" key="2">
    <citation type="submission" date="2021-04" db="EMBL/GenBank/DDBJ databases">
        <authorList>
            <person name="Gilroy R."/>
        </authorList>
    </citation>
    <scope>NUCLEOTIDE SEQUENCE</scope>
    <source>
        <strain evidence="11">ChiW4-1371</strain>
    </source>
</reference>
<evidence type="ECO:0000256" key="1">
    <source>
        <dbReference type="ARBA" id="ARBA00004141"/>
    </source>
</evidence>
<comment type="caution">
    <text evidence="11">The sequence shown here is derived from an EMBL/GenBank/DDBJ whole genome shotgun (WGS) entry which is preliminary data.</text>
</comment>
<evidence type="ECO:0000256" key="6">
    <source>
        <dbReference type="ARBA" id="ARBA00022692"/>
    </source>
</evidence>
<reference evidence="11" key="1">
    <citation type="journal article" date="2021" name="PeerJ">
        <title>Extensive microbial diversity within the chicken gut microbiome revealed by metagenomics and culture.</title>
        <authorList>
            <person name="Gilroy R."/>
            <person name="Ravi A."/>
            <person name="Getino M."/>
            <person name="Pursley I."/>
            <person name="Horton D.L."/>
            <person name="Alikhan N.F."/>
            <person name="Baker D."/>
            <person name="Gharbi K."/>
            <person name="Hall N."/>
            <person name="Watson M."/>
            <person name="Adriaenssens E.M."/>
            <person name="Foster-Nyarko E."/>
            <person name="Jarju S."/>
            <person name="Secka A."/>
            <person name="Antonio M."/>
            <person name="Oren A."/>
            <person name="Chaudhuri R.R."/>
            <person name="La Ragione R."/>
            <person name="Hildebrand F."/>
            <person name="Pallen M.J."/>
        </authorList>
    </citation>
    <scope>NUCLEOTIDE SEQUENCE</scope>
    <source>
        <strain evidence="11">ChiW4-1371</strain>
    </source>
</reference>
<dbReference type="InterPro" id="IPR017475">
    <property type="entry name" value="EPS_sugar_tfrase"/>
</dbReference>
<dbReference type="NCBIfam" id="TIGR03022">
    <property type="entry name" value="WbaP_sugtrans"/>
    <property type="match status" value="1"/>
</dbReference>
<sequence length="481" mass="56015">MLNNYSSRLHIKNMISIFLLLIVDIAAYFVSFILAYFTRMFIDDIFHITPLMFSLKHLVITLWWVPAIFIVMIAYKNLYTLKKPFWHESRRLILSCFFTLLIVLSIVSLGKMSNYVSRLFLIILFIYMVIFVTLFRYIMKTKVLNKRFFAESLVIIGCSNYLDNVKNSIIRENGLCFYVVGVVLTDTPDNYTGSQKVLGNIKDIEKIIAEYNISSAVVIKNEIDKSFENVLNNLQIKLNKLLIVLDSQGIGFSNTEAVQLLQTGLNYLQINNNFKSLLNSIVKRCSDIILSIIMLPFLMVIIIIIAVLIKATSRGSVFYGHTRVGRNGKTFKVLKFRSMYQDADERLREILKNNEEARHEWNTYYKLKNDPRITKVGRFLRKSSLDELPQIFNVLKGDMSFVGPRPVIQDELDKYYRELSSYYYMVRPGITGLWQISGRNELNYDERVAKDAWYVLNWSIWLDIVILFKTPGVVFKKKGAY</sequence>
<keyword evidence="7 9" id="KW-1133">Transmembrane helix</keyword>
<evidence type="ECO:0000256" key="9">
    <source>
        <dbReference type="SAM" id="Phobius"/>
    </source>
</evidence>
<keyword evidence="8 9" id="KW-0472">Membrane</keyword>
<evidence type="ECO:0000256" key="7">
    <source>
        <dbReference type="ARBA" id="ARBA00022989"/>
    </source>
</evidence>
<dbReference type="GO" id="GO:0000271">
    <property type="term" value="P:polysaccharide biosynthetic process"/>
    <property type="evidence" value="ECO:0007669"/>
    <property type="project" value="InterPro"/>
</dbReference>
<feature type="transmembrane region" description="Helical" evidence="9">
    <location>
        <begin position="15"/>
        <end position="37"/>
    </location>
</feature>
<dbReference type="Pfam" id="PF13727">
    <property type="entry name" value="CoA_binding_3"/>
    <property type="match status" value="1"/>
</dbReference>
<evidence type="ECO:0000256" key="3">
    <source>
        <dbReference type="ARBA" id="ARBA00006464"/>
    </source>
</evidence>
<dbReference type="InterPro" id="IPR003362">
    <property type="entry name" value="Bact_transf"/>
</dbReference>
<dbReference type="GO" id="GO:0016780">
    <property type="term" value="F:phosphotransferase activity, for other substituted phosphate groups"/>
    <property type="evidence" value="ECO:0007669"/>
    <property type="project" value="TreeGrafter"/>
</dbReference>
<feature type="transmembrane region" description="Helical" evidence="9">
    <location>
        <begin position="91"/>
        <end position="109"/>
    </location>
</feature>
<keyword evidence="5" id="KW-0808">Transferase</keyword>
<gene>
    <name evidence="11" type="primary">wbaP</name>
    <name evidence="11" type="ORF">H9804_08005</name>
</gene>
<evidence type="ECO:0000256" key="2">
    <source>
        <dbReference type="ARBA" id="ARBA00004236"/>
    </source>
</evidence>
<dbReference type="Pfam" id="PF02397">
    <property type="entry name" value="Bac_transf"/>
    <property type="match status" value="1"/>
</dbReference>
<dbReference type="PANTHER" id="PTHR30576">
    <property type="entry name" value="COLANIC BIOSYNTHESIS UDP-GLUCOSE LIPID CARRIER TRANSFERASE"/>
    <property type="match status" value="1"/>
</dbReference>
<keyword evidence="4" id="KW-1003">Cell membrane</keyword>
<dbReference type="InterPro" id="IPR017472">
    <property type="entry name" value="Undecaprenyl-P_galact_Ptfrase"/>
</dbReference>
<dbReference type="AlphaFoldDB" id="A0A9D2GW72"/>
<keyword evidence="6 9" id="KW-0812">Transmembrane</keyword>
<feature type="domain" description="Bacterial sugar transferase" evidence="10">
    <location>
        <begin position="283"/>
        <end position="476"/>
    </location>
</feature>
<organism evidence="11 12">
    <name type="scientific">Candidatus Mucispirillum faecigallinarum</name>
    <dbReference type="NCBI Taxonomy" id="2838699"/>
    <lineage>
        <taxon>Bacteria</taxon>
        <taxon>Pseudomonadati</taxon>
        <taxon>Deferribacterota</taxon>
        <taxon>Deferribacteres</taxon>
        <taxon>Deferribacterales</taxon>
        <taxon>Mucispirillaceae</taxon>
        <taxon>Mucispirillum</taxon>
    </lineage>
</organism>
<protein>
    <submittedName>
        <fullName evidence="11">Undecaprenyl-phosphate galactose phosphotransferase WbaP</fullName>
    </submittedName>
</protein>
<dbReference type="EMBL" id="DXAQ01000122">
    <property type="protein sequence ID" value="HIZ89875.1"/>
    <property type="molecule type" value="Genomic_DNA"/>
</dbReference>
<evidence type="ECO:0000256" key="4">
    <source>
        <dbReference type="ARBA" id="ARBA00022475"/>
    </source>
</evidence>
<comment type="similarity">
    <text evidence="3">Belongs to the bacterial sugar transferase family.</text>
</comment>
<evidence type="ECO:0000313" key="12">
    <source>
        <dbReference type="Proteomes" id="UP000824176"/>
    </source>
</evidence>
<evidence type="ECO:0000259" key="10">
    <source>
        <dbReference type="Pfam" id="PF02397"/>
    </source>
</evidence>
<proteinExistence type="inferred from homology"/>
<comment type="subcellular location">
    <subcellularLocation>
        <location evidence="2">Cell membrane</location>
    </subcellularLocation>
    <subcellularLocation>
        <location evidence="1">Membrane</location>
        <topology evidence="1">Multi-pass membrane protein</topology>
    </subcellularLocation>
</comment>
<dbReference type="NCBIfam" id="TIGR03025">
    <property type="entry name" value="EPS_sugtrans"/>
    <property type="match status" value="1"/>
</dbReference>
<evidence type="ECO:0000313" key="11">
    <source>
        <dbReference type="EMBL" id="HIZ89875.1"/>
    </source>
</evidence>
<feature type="transmembrane region" description="Helical" evidence="9">
    <location>
        <begin position="288"/>
        <end position="309"/>
    </location>
</feature>
<feature type="transmembrane region" description="Helical" evidence="9">
    <location>
        <begin position="57"/>
        <end position="79"/>
    </location>
</feature>
<dbReference type="PANTHER" id="PTHR30576:SF4">
    <property type="entry name" value="UNDECAPRENYL-PHOSPHATE GALACTOSE PHOSPHOTRANSFERASE"/>
    <property type="match status" value="1"/>
</dbReference>
<dbReference type="GO" id="GO:0005886">
    <property type="term" value="C:plasma membrane"/>
    <property type="evidence" value="ECO:0007669"/>
    <property type="project" value="UniProtKB-SubCell"/>
</dbReference>
<feature type="transmembrane region" description="Helical" evidence="9">
    <location>
        <begin position="115"/>
        <end position="138"/>
    </location>
</feature>
<evidence type="ECO:0000256" key="5">
    <source>
        <dbReference type="ARBA" id="ARBA00022679"/>
    </source>
</evidence>
<name>A0A9D2GW72_9BACT</name>